<evidence type="ECO:0000313" key="14">
    <source>
        <dbReference type="EMBL" id="SFG94601.1"/>
    </source>
</evidence>
<keyword evidence="4 11" id="KW-0963">Cytoplasm</keyword>
<dbReference type="GO" id="GO:0005524">
    <property type="term" value="F:ATP binding"/>
    <property type="evidence" value="ECO:0007669"/>
    <property type="project" value="UniProtKB-UniRule"/>
</dbReference>
<evidence type="ECO:0000256" key="10">
    <source>
        <dbReference type="ARBA" id="ARBA00048351"/>
    </source>
</evidence>
<dbReference type="GO" id="GO:0004818">
    <property type="term" value="F:glutamate-tRNA ligase activity"/>
    <property type="evidence" value="ECO:0007669"/>
    <property type="project" value="UniProtKB-UniRule"/>
</dbReference>
<dbReference type="HAMAP" id="MF_00022">
    <property type="entry name" value="Glu_tRNA_synth_type1"/>
    <property type="match status" value="1"/>
</dbReference>
<keyword evidence="8 11" id="KW-0648">Protein biosynthesis</keyword>
<feature type="binding site" evidence="11">
    <location>
        <position position="257"/>
    </location>
    <ligand>
        <name>ATP</name>
        <dbReference type="ChEBI" id="CHEBI:30616"/>
    </ligand>
</feature>
<dbReference type="Gene3D" id="3.40.50.620">
    <property type="entry name" value="HUPs"/>
    <property type="match status" value="1"/>
</dbReference>
<comment type="subunit">
    <text evidence="3 11">Monomer.</text>
</comment>
<keyword evidence="11" id="KW-0862">Zinc</keyword>
<dbReference type="AlphaFoldDB" id="A0A1I2W502"/>
<organism evidence="14 15">
    <name type="scientific">Desulfotruncus arcticus DSM 17038</name>
    <dbReference type="NCBI Taxonomy" id="1121424"/>
    <lineage>
        <taxon>Bacteria</taxon>
        <taxon>Bacillati</taxon>
        <taxon>Bacillota</taxon>
        <taxon>Clostridia</taxon>
        <taxon>Eubacteriales</taxon>
        <taxon>Desulfallaceae</taxon>
        <taxon>Desulfotruncus</taxon>
    </lineage>
</organism>
<feature type="binding site" evidence="11">
    <location>
        <position position="110"/>
    </location>
    <ligand>
        <name>Zn(2+)</name>
        <dbReference type="ChEBI" id="CHEBI:29105"/>
    </ligand>
</feature>
<evidence type="ECO:0000256" key="3">
    <source>
        <dbReference type="ARBA" id="ARBA00011245"/>
    </source>
</evidence>
<dbReference type="InterPro" id="IPR033910">
    <property type="entry name" value="GluRS_core"/>
</dbReference>
<dbReference type="CDD" id="cd00808">
    <property type="entry name" value="GluRS_core"/>
    <property type="match status" value="1"/>
</dbReference>
<dbReference type="RefSeq" id="WP_238456496.1">
    <property type="nucleotide sequence ID" value="NZ_FOOX01000012.1"/>
</dbReference>
<gene>
    <name evidence="11" type="primary">gltX</name>
    <name evidence="14" type="ORF">SAMN05660649_03268</name>
</gene>
<evidence type="ECO:0000256" key="11">
    <source>
        <dbReference type="HAMAP-Rule" id="MF_00022"/>
    </source>
</evidence>
<dbReference type="SUPFAM" id="SSF52374">
    <property type="entry name" value="Nucleotidylyl transferase"/>
    <property type="match status" value="1"/>
</dbReference>
<name>A0A1I2W502_9FIRM</name>
<dbReference type="NCBIfam" id="TIGR00464">
    <property type="entry name" value="gltX_bact"/>
    <property type="match status" value="1"/>
</dbReference>
<evidence type="ECO:0000256" key="7">
    <source>
        <dbReference type="ARBA" id="ARBA00022840"/>
    </source>
</evidence>
<feature type="binding site" evidence="11">
    <location>
        <position position="137"/>
    </location>
    <ligand>
        <name>Zn(2+)</name>
        <dbReference type="ChEBI" id="CHEBI:29105"/>
    </ligand>
</feature>
<dbReference type="GO" id="GO:0005829">
    <property type="term" value="C:cytosol"/>
    <property type="evidence" value="ECO:0007669"/>
    <property type="project" value="TreeGrafter"/>
</dbReference>
<comment type="subcellular location">
    <subcellularLocation>
        <location evidence="1 11">Cytoplasm</location>
    </subcellularLocation>
</comment>
<dbReference type="GO" id="GO:0006424">
    <property type="term" value="P:glutamyl-tRNA aminoacylation"/>
    <property type="evidence" value="ECO:0007669"/>
    <property type="project" value="UniProtKB-UniRule"/>
</dbReference>
<dbReference type="PANTHER" id="PTHR43311">
    <property type="entry name" value="GLUTAMATE--TRNA LIGASE"/>
    <property type="match status" value="1"/>
</dbReference>
<comment type="catalytic activity">
    <reaction evidence="10 11">
        <text>tRNA(Glu) + L-glutamate + ATP = L-glutamyl-tRNA(Glu) + AMP + diphosphate</text>
        <dbReference type="Rhea" id="RHEA:23540"/>
        <dbReference type="Rhea" id="RHEA-COMP:9663"/>
        <dbReference type="Rhea" id="RHEA-COMP:9680"/>
        <dbReference type="ChEBI" id="CHEBI:29985"/>
        <dbReference type="ChEBI" id="CHEBI:30616"/>
        <dbReference type="ChEBI" id="CHEBI:33019"/>
        <dbReference type="ChEBI" id="CHEBI:78442"/>
        <dbReference type="ChEBI" id="CHEBI:78520"/>
        <dbReference type="ChEBI" id="CHEBI:456215"/>
        <dbReference type="EC" id="6.1.1.17"/>
    </reaction>
</comment>
<evidence type="ECO:0000313" key="15">
    <source>
        <dbReference type="Proteomes" id="UP000199337"/>
    </source>
</evidence>
<keyword evidence="11" id="KW-0479">Metal-binding</keyword>
<dbReference type="Proteomes" id="UP000199337">
    <property type="component" value="Unassembled WGS sequence"/>
</dbReference>
<dbReference type="Pfam" id="PF19269">
    <property type="entry name" value="Anticodon_2"/>
    <property type="match status" value="1"/>
</dbReference>
<dbReference type="InterPro" id="IPR008925">
    <property type="entry name" value="aa_tRNA-synth_I_cd-bd_sf"/>
</dbReference>
<dbReference type="InterPro" id="IPR020058">
    <property type="entry name" value="Glu/Gln-tRNA-synth_Ib_cat-dom"/>
</dbReference>
<comment type="similarity">
    <text evidence="2 11">Belongs to the class-I aminoacyl-tRNA synthetase family. Glutamate--tRNA ligase type 1 subfamily.</text>
</comment>
<dbReference type="STRING" id="341036.SAMN05660649_03268"/>
<evidence type="ECO:0000256" key="4">
    <source>
        <dbReference type="ARBA" id="ARBA00022490"/>
    </source>
</evidence>
<feature type="short sequence motif" description="'HIGH' region" evidence="11">
    <location>
        <begin position="13"/>
        <end position="23"/>
    </location>
</feature>
<feature type="domain" description="Glutamyl/glutaminyl-tRNA synthetase class Ib catalytic" evidence="12">
    <location>
        <begin position="6"/>
        <end position="323"/>
    </location>
</feature>
<evidence type="ECO:0000256" key="1">
    <source>
        <dbReference type="ARBA" id="ARBA00004496"/>
    </source>
</evidence>
<dbReference type="EC" id="6.1.1.17" evidence="11"/>
<dbReference type="InterPro" id="IPR000924">
    <property type="entry name" value="Glu/Gln-tRNA-synth"/>
</dbReference>
<keyword evidence="15" id="KW-1185">Reference proteome</keyword>
<dbReference type="InterPro" id="IPR020751">
    <property type="entry name" value="aa-tRNA-synth_I_codon-bd_sub2"/>
</dbReference>
<keyword evidence="9 11" id="KW-0030">Aminoacyl-tRNA synthetase</keyword>
<dbReference type="InterPro" id="IPR001412">
    <property type="entry name" value="aa-tRNA-synth_I_CS"/>
</dbReference>
<keyword evidence="6 11" id="KW-0547">Nucleotide-binding</keyword>
<dbReference type="Gene3D" id="1.10.10.350">
    <property type="match status" value="1"/>
</dbReference>
<dbReference type="PROSITE" id="PS00178">
    <property type="entry name" value="AA_TRNA_LIGASE_I"/>
    <property type="match status" value="1"/>
</dbReference>
<reference evidence="15" key="1">
    <citation type="submission" date="2016-10" db="EMBL/GenBank/DDBJ databases">
        <authorList>
            <person name="Varghese N."/>
            <person name="Submissions S."/>
        </authorList>
    </citation>
    <scope>NUCLEOTIDE SEQUENCE [LARGE SCALE GENOMIC DNA]</scope>
    <source>
        <strain evidence="15">DSM 17038</strain>
    </source>
</reference>
<dbReference type="FunFam" id="3.40.50.620:FF:000007">
    <property type="entry name" value="Glutamate--tRNA ligase"/>
    <property type="match status" value="1"/>
</dbReference>
<dbReference type="SUPFAM" id="SSF48163">
    <property type="entry name" value="An anticodon-binding domain of class I aminoacyl-tRNA synthetases"/>
    <property type="match status" value="1"/>
</dbReference>
<keyword evidence="5 11" id="KW-0436">Ligase</keyword>
<evidence type="ECO:0000256" key="8">
    <source>
        <dbReference type="ARBA" id="ARBA00022917"/>
    </source>
</evidence>
<dbReference type="InterPro" id="IPR014729">
    <property type="entry name" value="Rossmann-like_a/b/a_fold"/>
</dbReference>
<dbReference type="PANTHER" id="PTHR43311:SF2">
    <property type="entry name" value="GLUTAMATE--TRNA LIGASE, MITOCHONDRIAL-RELATED"/>
    <property type="match status" value="1"/>
</dbReference>
<feature type="binding site" evidence="11">
    <location>
        <position position="139"/>
    </location>
    <ligand>
        <name>Zn(2+)</name>
        <dbReference type="ChEBI" id="CHEBI:29105"/>
    </ligand>
</feature>
<sequence>MSDFKEIKVRFAPSPTGPLHIGGARSALFNWLFARRYGGKFIVRIEDTDLDRSSRESEDNIVSSLRWLGMDWDEGISVGGTGGPYRQTERLDIYTRYADQLLDQGLAYKCYCSEEELAAQREEQLAAGEMVRYTGKCRDLTPEDCERLEKEGRKPVIRFKVPLGGNVVINDIVRGEVSFECDGIGDYIIVKSDGIPTYNFAVVVDDHLMSISHVIRAEEHLSNTPRQVLIYNALNWPKPEFAHVSLILGKDRSKMSKRHGATSIEQYRQLGYLPEAMANFLALLGWSSGKEQEVFSLAELGGQFSLDRVVKSPAVFDLEKLNWLNSHYIKTSSIERITELAVPFLQKAGYLSENVDDKTMEKVQLVVVAVRDYLEYLAQINDHVAVFFNDPEYGDPEAREVLSQEETPAVLRAVRDKLAAMPSERMDEAAAKGLLKKLPKELGLGGKKVYLPLRSALTGKTRGPELYHLLPALGNSAAIRRLEKALDAAGR</sequence>
<dbReference type="EMBL" id="FOOX01000012">
    <property type="protein sequence ID" value="SFG94601.1"/>
    <property type="molecule type" value="Genomic_DNA"/>
</dbReference>
<feature type="domain" description="Aminoacyl-tRNA synthetase class I anticodon-binding" evidence="13">
    <location>
        <begin position="337"/>
        <end position="486"/>
    </location>
</feature>
<dbReference type="Pfam" id="PF00749">
    <property type="entry name" value="tRNA-synt_1c"/>
    <property type="match status" value="1"/>
</dbReference>
<evidence type="ECO:0000259" key="12">
    <source>
        <dbReference type="Pfam" id="PF00749"/>
    </source>
</evidence>
<dbReference type="InterPro" id="IPR045462">
    <property type="entry name" value="aa-tRNA-synth_I_cd-bd"/>
</dbReference>
<evidence type="ECO:0000256" key="2">
    <source>
        <dbReference type="ARBA" id="ARBA00007894"/>
    </source>
</evidence>
<feature type="short sequence motif" description="'KMSKS' region" evidence="11">
    <location>
        <begin position="254"/>
        <end position="258"/>
    </location>
</feature>
<dbReference type="PRINTS" id="PR00987">
    <property type="entry name" value="TRNASYNTHGLU"/>
</dbReference>
<evidence type="ECO:0000256" key="6">
    <source>
        <dbReference type="ARBA" id="ARBA00022741"/>
    </source>
</evidence>
<comment type="function">
    <text evidence="11">Catalyzes the attachment of glutamate to tRNA(Glu) in a two-step reaction: glutamate is first activated by ATP to form Glu-AMP and then transferred to the acceptor end of tRNA(Glu).</text>
</comment>
<evidence type="ECO:0000256" key="9">
    <source>
        <dbReference type="ARBA" id="ARBA00023146"/>
    </source>
</evidence>
<evidence type="ECO:0000259" key="13">
    <source>
        <dbReference type="Pfam" id="PF19269"/>
    </source>
</evidence>
<feature type="binding site" evidence="11">
    <location>
        <position position="112"/>
    </location>
    <ligand>
        <name>Zn(2+)</name>
        <dbReference type="ChEBI" id="CHEBI:29105"/>
    </ligand>
</feature>
<evidence type="ECO:0000256" key="5">
    <source>
        <dbReference type="ARBA" id="ARBA00022598"/>
    </source>
</evidence>
<accession>A0A1I2W502</accession>
<dbReference type="GO" id="GO:0008270">
    <property type="term" value="F:zinc ion binding"/>
    <property type="evidence" value="ECO:0007669"/>
    <property type="project" value="UniProtKB-UniRule"/>
</dbReference>
<dbReference type="InterPro" id="IPR049940">
    <property type="entry name" value="GluQ/Sye"/>
</dbReference>
<comment type="cofactor">
    <cofactor evidence="11">
        <name>Zn(2+)</name>
        <dbReference type="ChEBI" id="CHEBI:29105"/>
    </cofactor>
    <text evidence="11">Binds 1 zinc ion per subunit.</text>
</comment>
<dbReference type="InterPro" id="IPR004527">
    <property type="entry name" value="Glu-tRNA-ligase_bac/mito"/>
</dbReference>
<keyword evidence="7 11" id="KW-0067">ATP-binding</keyword>
<proteinExistence type="inferred from homology"/>
<dbReference type="GO" id="GO:0000049">
    <property type="term" value="F:tRNA binding"/>
    <property type="evidence" value="ECO:0007669"/>
    <property type="project" value="InterPro"/>
</dbReference>
<protein>
    <recommendedName>
        <fullName evidence="11">Glutamate--tRNA ligase</fullName>
        <ecNumber evidence="11">6.1.1.17</ecNumber>
    </recommendedName>
    <alternativeName>
        <fullName evidence="11">Glutamyl-tRNA synthetase</fullName>
        <shortName evidence="11">GluRS</shortName>
    </alternativeName>
</protein>